<dbReference type="GO" id="GO:0046872">
    <property type="term" value="F:metal ion binding"/>
    <property type="evidence" value="ECO:0007669"/>
    <property type="project" value="UniProtKB-KW"/>
</dbReference>
<dbReference type="PANTHER" id="PTHR36305">
    <property type="entry name" value="PHOSPHATIDYLGLYCEROPHOSPHATASE A"/>
    <property type="match status" value="1"/>
</dbReference>
<comment type="subcellular location">
    <subcellularLocation>
        <location evidence="1">Cell inner membrane</location>
        <topology evidence="1">Multi-pass membrane protein</topology>
    </subcellularLocation>
</comment>
<dbReference type="GO" id="GO:0006655">
    <property type="term" value="P:phosphatidylglycerol biosynthetic process"/>
    <property type="evidence" value="ECO:0007669"/>
    <property type="project" value="UniProtKB-UniPathway"/>
</dbReference>
<keyword evidence="2" id="KW-1133">Transmembrane helix</keyword>
<feature type="transmembrane region" description="Helical" evidence="2">
    <location>
        <begin position="137"/>
        <end position="160"/>
    </location>
</feature>
<comment type="caution">
    <text evidence="4">The sequence shown here is derived from an EMBL/GenBank/DDBJ whole genome shotgun (WGS) entry which is preliminary data.</text>
</comment>
<keyword evidence="1" id="KW-0479">Metal-binding</keyword>
<comment type="function">
    <text evidence="1">Lipid phosphatase which dephosphorylates phosphatidylglycerophosphate (PGP) to phosphatidylglycerol (PG).</text>
</comment>
<feature type="domain" description="YutG/PgpA" evidence="3">
    <location>
        <begin position="17"/>
        <end position="155"/>
    </location>
</feature>
<evidence type="ECO:0000259" key="3">
    <source>
        <dbReference type="Pfam" id="PF04608"/>
    </source>
</evidence>
<keyword evidence="1" id="KW-0997">Cell inner membrane</keyword>
<dbReference type="GO" id="GO:0009395">
    <property type="term" value="P:phospholipid catabolic process"/>
    <property type="evidence" value="ECO:0007669"/>
    <property type="project" value="UniProtKB-KW"/>
</dbReference>
<dbReference type="Pfam" id="PF04608">
    <property type="entry name" value="PgpA"/>
    <property type="match status" value="1"/>
</dbReference>
<dbReference type="InterPro" id="IPR007686">
    <property type="entry name" value="YutG/PgpA"/>
</dbReference>
<dbReference type="GO" id="GO:0008962">
    <property type="term" value="F:phosphatidylglycerophosphatase activity"/>
    <property type="evidence" value="ECO:0007669"/>
    <property type="project" value="UniProtKB-EC"/>
</dbReference>
<dbReference type="AlphaFoldDB" id="A0A366D974"/>
<evidence type="ECO:0000256" key="2">
    <source>
        <dbReference type="SAM" id="Phobius"/>
    </source>
</evidence>
<feature type="transmembrane region" description="Helical" evidence="2">
    <location>
        <begin position="90"/>
        <end position="116"/>
    </location>
</feature>
<dbReference type="EMBL" id="QNRF01000001">
    <property type="protein sequence ID" value="RBO86004.1"/>
    <property type="molecule type" value="Genomic_DNA"/>
</dbReference>
<dbReference type="RefSeq" id="WP_113872899.1">
    <property type="nucleotide sequence ID" value="NZ_QNRF01000001.1"/>
</dbReference>
<keyword evidence="1 2" id="KW-0812">Transmembrane</keyword>
<dbReference type="UniPathway" id="UPA00084">
    <property type="reaction ID" value="UER00504"/>
</dbReference>
<comment type="pathway">
    <text evidence="1">Phospholipid metabolism; phosphatidylglycerol biosynthesis; phosphatidylglycerol from CDP-diacylglycerol: step 2/2.</text>
</comment>
<accession>A0A366D974</accession>
<protein>
    <recommendedName>
        <fullName evidence="1">Phosphatidylglycerophosphatase A</fullName>
        <ecNumber evidence="1">3.1.3.27</ecNumber>
    </recommendedName>
    <alternativeName>
        <fullName evidence="1">Phosphatidylglycerolphosphate phosphatase A</fullName>
    </alternativeName>
</protein>
<keyword evidence="1" id="KW-0378">Hydrolase</keyword>
<dbReference type="EC" id="3.1.3.27" evidence="1"/>
<keyword evidence="1 2" id="KW-0472">Membrane</keyword>
<evidence type="ECO:0000313" key="4">
    <source>
        <dbReference type="EMBL" id="RBO86004.1"/>
    </source>
</evidence>
<dbReference type="CDD" id="cd06971">
    <property type="entry name" value="PgpA"/>
    <property type="match status" value="1"/>
</dbReference>
<keyword evidence="1" id="KW-1208">Phospholipid metabolism</keyword>
<evidence type="ECO:0000313" key="5">
    <source>
        <dbReference type="Proteomes" id="UP000252086"/>
    </source>
</evidence>
<keyword evidence="1" id="KW-0595">Phospholipid degradation</keyword>
<dbReference type="InterPro" id="IPR026037">
    <property type="entry name" value="PgpA"/>
</dbReference>
<sequence>MANSAPASVWRNPIHFLAFGLGSGAAPKAPGTFGTLAAVPLFIWFLQDLSNMEYLVVLVLTSLLGIYLCGKTSKDMGVHDHAGIVWDEFVGFWITMWMAPAGWLYLVLGFILFRLFDILKPWPISWVDKNIHGGFGIMLDDILAGVMSFVVLQAIVHFVIERF</sequence>
<dbReference type="PIRSF" id="PIRSF006162">
    <property type="entry name" value="PgpA"/>
    <property type="match status" value="1"/>
</dbReference>
<organism evidence="4 5">
    <name type="scientific">Marinomonas aquiplantarum</name>
    <dbReference type="NCBI Taxonomy" id="491951"/>
    <lineage>
        <taxon>Bacteria</taxon>
        <taxon>Pseudomonadati</taxon>
        <taxon>Pseudomonadota</taxon>
        <taxon>Gammaproteobacteria</taxon>
        <taxon>Oceanospirillales</taxon>
        <taxon>Oceanospirillaceae</taxon>
        <taxon>Marinomonas</taxon>
    </lineage>
</organism>
<keyword evidence="1" id="KW-1003">Cell membrane</keyword>
<keyword evidence="1" id="KW-0443">Lipid metabolism</keyword>
<feature type="transmembrane region" description="Helical" evidence="2">
    <location>
        <begin position="29"/>
        <end position="46"/>
    </location>
</feature>
<keyword evidence="1" id="KW-0442">Lipid degradation</keyword>
<feature type="transmembrane region" description="Helical" evidence="2">
    <location>
        <begin position="53"/>
        <end position="70"/>
    </location>
</feature>
<dbReference type="GO" id="GO:0005886">
    <property type="term" value="C:plasma membrane"/>
    <property type="evidence" value="ECO:0007669"/>
    <property type="project" value="UniProtKB-SubCell"/>
</dbReference>
<dbReference type="PANTHER" id="PTHR36305:SF1">
    <property type="entry name" value="PHOSPHATIDYLGLYCEROPHOSPHATASE A"/>
    <property type="match status" value="1"/>
</dbReference>
<proteinExistence type="predicted"/>
<reference evidence="4 5" key="1">
    <citation type="submission" date="2018-06" db="EMBL/GenBank/DDBJ databases">
        <title>Genomic Encyclopedia of Type Strains, Phase III (KMG-III): the genomes of soil and plant-associated and newly described type strains.</title>
        <authorList>
            <person name="Whitman W."/>
        </authorList>
    </citation>
    <scope>NUCLEOTIDE SEQUENCE [LARGE SCALE GENOMIC DNA]</scope>
    <source>
        <strain evidence="4 5">CECT 7732</strain>
    </source>
</reference>
<keyword evidence="5" id="KW-1185">Reference proteome</keyword>
<name>A0A366D974_9GAMM</name>
<comment type="cofactor">
    <cofactor evidence="1">
        <name>Mg(2+)</name>
        <dbReference type="ChEBI" id="CHEBI:18420"/>
    </cofactor>
</comment>
<comment type="catalytic activity">
    <reaction evidence="1">
        <text>a 1,2-diacyl-sn-glycero-3-phospho-(1'-sn-glycero-3'-phosphate) + H2O = a 1,2-diacyl-sn-glycero-3-phospho-(1'-sn-glycerol) + phosphate</text>
        <dbReference type="Rhea" id="RHEA:33751"/>
        <dbReference type="ChEBI" id="CHEBI:15377"/>
        <dbReference type="ChEBI" id="CHEBI:43474"/>
        <dbReference type="ChEBI" id="CHEBI:60110"/>
        <dbReference type="ChEBI" id="CHEBI:64716"/>
        <dbReference type="EC" id="3.1.3.27"/>
    </reaction>
</comment>
<dbReference type="OrthoDB" id="9804091at2"/>
<evidence type="ECO:0000256" key="1">
    <source>
        <dbReference type="PIRNR" id="PIRNR006162"/>
    </source>
</evidence>
<dbReference type="Proteomes" id="UP000252086">
    <property type="component" value="Unassembled WGS sequence"/>
</dbReference>
<gene>
    <name evidence="4" type="ORF">DFP76_101280</name>
</gene>
<dbReference type="InterPro" id="IPR036681">
    <property type="entry name" value="PgpA-like_sf"/>
</dbReference>
<keyword evidence="1" id="KW-0460">Magnesium</keyword>
<dbReference type="SUPFAM" id="SSF101307">
    <property type="entry name" value="YutG-like"/>
    <property type="match status" value="1"/>
</dbReference>